<reference evidence="1" key="1">
    <citation type="submission" date="2019-10" db="EMBL/GenBank/DDBJ databases">
        <authorList>
            <consortium name="DOE Joint Genome Institute"/>
            <person name="Kuo A."/>
            <person name="Miyauchi S."/>
            <person name="Kiss E."/>
            <person name="Drula E."/>
            <person name="Kohler A."/>
            <person name="Sanchez-Garcia M."/>
            <person name="Andreopoulos B."/>
            <person name="Barry K.W."/>
            <person name="Bonito G."/>
            <person name="Buee M."/>
            <person name="Carver A."/>
            <person name="Chen C."/>
            <person name="Cichocki N."/>
            <person name="Clum A."/>
            <person name="Culley D."/>
            <person name="Crous P.W."/>
            <person name="Fauchery L."/>
            <person name="Girlanda M."/>
            <person name="Hayes R."/>
            <person name="Keri Z."/>
            <person name="Labutti K."/>
            <person name="Lipzen A."/>
            <person name="Lombard V."/>
            <person name="Magnuson J."/>
            <person name="Maillard F."/>
            <person name="Morin E."/>
            <person name="Murat C."/>
            <person name="Nolan M."/>
            <person name="Ohm R."/>
            <person name="Pangilinan J."/>
            <person name="Pereira M."/>
            <person name="Perotto S."/>
            <person name="Peter M."/>
            <person name="Riley R."/>
            <person name="Sitrit Y."/>
            <person name="Stielow B."/>
            <person name="Szollosi G."/>
            <person name="Zifcakova L."/>
            <person name="Stursova M."/>
            <person name="Spatafora J.W."/>
            <person name="Tedersoo L."/>
            <person name="Vaario L.-M."/>
            <person name="Yamada A."/>
            <person name="Yan M."/>
            <person name="Wang P."/>
            <person name="Xu J."/>
            <person name="Bruns T."/>
            <person name="Baldrian P."/>
            <person name="Vilgalys R."/>
            <person name="Henrissat B."/>
            <person name="Grigoriev I.V."/>
            <person name="Hibbett D."/>
            <person name="Nagy L.G."/>
            <person name="Martin F.M."/>
        </authorList>
    </citation>
    <scope>NUCLEOTIDE SEQUENCE</scope>
    <source>
        <strain evidence="1">P2</strain>
    </source>
</reference>
<organism evidence="1 2">
    <name type="scientific">Thelephora ganbajun</name>
    <name type="common">Ganba fungus</name>
    <dbReference type="NCBI Taxonomy" id="370292"/>
    <lineage>
        <taxon>Eukaryota</taxon>
        <taxon>Fungi</taxon>
        <taxon>Dikarya</taxon>
        <taxon>Basidiomycota</taxon>
        <taxon>Agaricomycotina</taxon>
        <taxon>Agaricomycetes</taxon>
        <taxon>Thelephorales</taxon>
        <taxon>Thelephoraceae</taxon>
        <taxon>Thelephora</taxon>
    </lineage>
</organism>
<keyword evidence="2" id="KW-1185">Reference proteome</keyword>
<evidence type="ECO:0000313" key="2">
    <source>
        <dbReference type="Proteomes" id="UP000886501"/>
    </source>
</evidence>
<name>A0ACB6YYP7_THEGA</name>
<gene>
    <name evidence="1" type="ORF">BDM02DRAFT_3133247</name>
</gene>
<dbReference type="EMBL" id="MU118612">
    <property type="protein sequence ID" value="KAF9642203.1"/>
    <property type="molecule type" value="Genomic_DNA"/>
</dbReference>
<evidence type="ECO:0000313" key="1">
    <source>
        <dbReference type="EMBL" id="KAF9642203.1"/>
    </source>
</evidence>
<sequence>MNQDHTCRGWDMRDDERVLFNLVSARLIDPQEFDELHKWSSRSIWYLAIVADRLWALYEAEHTRNNCVEAKVNALKGQVSLLSSHLLAIDRYSFDANKKVNAELEKDGDKHNALVTFVVTHLTELELHCQGLSPIGGSGAAPSFESMPELTQETESAPAVEVALESPVIMPVENVVPIPIHPPCPIVPRTMVESSTTLQSVSEEEGETEDRIIRAWQGRGADNTIPITLTGLELSESSGPSCTAPVVEVTWEQLGTRSPEARGYRMLSVMRAVTLMPNVTVSACLLSSDLVEFDSLLSRELEAEVRPIVEQEVVRSGAQDNDLEYFEE</sequence>
<proteinExistence type="predicted"/>
<comment type="caution">
    <text evidence="1">The sequence shown here is derived from an EMBL/GenBank/DDBJ whole genome shotgun (WGS) entry which is preliminary data.</text>
</comment>
<protein>
    <submittedName>
        <fullName evidence="1">Uncharacterized protein</fullName>
    </submittedName>
</protein>
<dbReference type="Proteomes" id="UP000886501">
    <property type="component" value="Unassembled WGS sequence"/>
</dbReference>
<reference evidence="1" key="2">
    <citation type="journal article" date="2020" name="Nat. Commun.">
        <title>Large-scale genome sequencing of mycorrhizal fungi provides insights into the early evolution of symbiotic traits.</title>
        <authorList>
            <person name="Miyauchi S."/>
            <person name="Kiss E."/>
            <person name="Kuo A."/>
            <person name="Drula E."/>
            <person name="Kohler A."/>
            <person name="Sanchez-Garcia M."/>
            <person name="Morin E."/>
            <person name="Andreopoulos B."/>
            <person name="Barry K.W."/>
            <person name="Bonito G."/>
            <person name="Buee M."/>
            <person name="Carver A."/>
            <person name="Chen C."/>
            <person name="Cichocki N."/>
            <person name="Clum A."/>
            <person name="Culley D."/>
            <person name="Crous P.W."/>
            <person name="Fauchery L."/>
            <person name="Girlanda M."/>
            <person name="Hayes R.D."/>
            <person name="Keri Z."/>
            <person name="LaButti K."/>
            <person name="Lipzen A."/>
            <person name="Lombard V."/>
            <person name="Magnuson J."/>
            <person name="Maillard F."/>
            <person name="Murat C."/>
            <person name="Nolan M."/>
            <person name="Ohm R.A."/>
            <person name="Pangilinan J."/>
            <person name="Pereira M.F."/>
            <person name="Perotto S."/>
            <person name="Peter M."/>
            <person name="Pfister S."/>
            <person name="Riley R."/>
            <person name="Sitrit Y."/>
            <person name="Stielow J.B."/>
            <person name="Szollosi G."/>
            <person name="Zifcakova L."/>
            <person name="Stursova M."/>
            <person name="Spatafora J.W."/>
            <person name="Tedersoo L."/>
            <person name="Vaario L.M."/>
            <person name="Yamada A."/>
            <person name="Yan M."/>
            <person name="Wang P."/>
            <person name="Xu J."/>
            <person name="Bruns T."/>
            <person name="Baldrian P."/>
            <person name="Vilgalys R."/>
            <person name="Dunand C."/>
            <person name="Henrissat B."/>
            <person name="Grigoriev I.V."/>
            <person name="Hibbett D."/>
            <person name="Nagy L.G."/>
            <person name="Martin F.M."/>
        </authorList>
    </citation>
    <scope>NUCLEOTIDE SEQUENCE</scope>
    <source>
        <strain evidence="1">P2</strain>
    </source>
</reference>
<accession>A0ACB6YYP7</accession>